<name>A0ABP0RIB5_9DINO</name>
<evidence type="ECO:0000256" key="2">
    <source>
        <dbReference type="SAM" id="Phobius"/>
    </source>
</evidence>
<dbReference type="CDD" id="cd00130">
    <property type="entry name" value="PAS"/>
    <property type="match status" value="1"/>
</dbReference>
<dbReference type="SUPFAM" id="SSF55785">
    <property type="entry name" value="PYP-like sensor domain (PAS domain)"/>
    <property type="match status" value="1"/>
</dbReference>
<feature type="transmembrane region" description="Helical" evidence="2">
    <location>
        <begin position="1122"/>
        <end position="1139"/>
    </location>
</feature>
<evidence type="ECO:0000313" key="5">
    <source>
        <dbReference type="Proteomes" id="UP001642464"/>
    </source>
</evidence>
<dbReference type="Pfam" id="PF13426">
    <property type="entry name" value="PAS_9"/>
    <property type="match status" value="1"/>
</dbReference>
<organism evidence="4 5">
    <name type="scientific">Durusdinium trenchii</name>
    <dbReference type="NCBI Taxonomy" id="1381693"/>
    <lineage>
        <taxon>Eukaryota</taxon>
        <taxon>Sar</taxon>
        <taxon>Alveolata</taxon>
        <taxon>Dinophyceae</taxon>
        <taxon>Suessiales</taxon>
        <taxon>Symbiodiniaceae</taxon>
        <taxon>Durusdinium</taxon>
    </lineage>
</organism>
<keyword evidence="2" id="KW-0812">Transmembrane</keyword>
<protein>
    <submittedName>
        <fullName evidence="4">PAS domain-containing protein</fullName>
    </submittedName>
</protein>
<feature type="compositionally biased region" description="Acidic residues" evidence="1">
    <location>
        <begin position="1199"/>
        <end position="1219"/>
    </location>
</feature>
<evidence type="ECO:0000256" key="1">
    <source>
        <dbReference type="SAM" id="MobiDB-lite"/>
    </source>
</evidence>
<dbReference type="NCBIfam" id="TIGR00229">
    <property type="entry name" value="sensory_box"/>
    <property type="match status" value="1"/>
</dbReference>
<feature type="transmembrane region" description="Helical" evidence="2">
    <location>
        <begin position="42"/>
        <end position="59"/>
    </location>
</feature>
<feature type="compositionally biased region" description="Polar residues" evidence="1">
    <location>
        <begin position="846"/>
        <end position="864"/>
    </location>
</feature>
<dbReference type="InterPro" id="IPR000014">
    <property type="entry name" value="PAS"/>
</dbReference>
<evidence type="ECO:0000313" key="4">
    <source>
        <dbReference type="EMBL" id="CAK9098991.1"/>
    </source>
</evidence>
<evidence type="ECO:0000259" key="3">
    <source>
        <dbReference type="PROSITE" id="PS50112"/>
    </source>
</evidence>
<dbReference type="Gene3D" id="3.30.450.20">
    <property type="entry name" value="PAS domain"/>
    <property type="match status" value="1"/>
</dbReference>
<keyword evidence="2" id="KW-1133">Transmembrane helix</keyword>
<feature type="region of interest" description="Disordered" evidence="1">
    <location>
        <begin position="1196"/>
        <end position="1224"/>
    </location>
</feature>
<dbReference type="InterPro" id="IPR057352">
    <property type="entry name" value="TPR_TmcB/C"/>
</dbReference>
<feature type="transmembrane region" description="Helical" evidence="2">
    <location>
        <begin position="93"/>
        <end position="118"/>
    </location>
</feature>
<dbReference type="PROSITE" id="PS50112">
    <property type="entry name" value="PAS"/>
    <property type="match status" value="1"/>
</dbReference>
<dbReference type="InterPro" id="IPR035965">
    <property type="entry name" value="PAS-like_dom_sf"/>
</dbReference>
<reference evidence="4 5" key="1">
    <citation type="submission" date="2024-02" db="EMBL/GenBank/DDBJ databases">
        <authorList>
            <person name="Chen Y."/>
            <person name="Shah S."/>
            <person name="Dougan E. K."/>
            <person name="Thang M."/>
            <person name="Chan C."/>
        </authorList>
    </citation>
    <scope>NUCLEOTIDE SEQUENCE [LARGE SCALE GENOMIC DNA]</scope>
</reference>
<dbReference type="EMBL" id="CAXAMM010041353">
    <property type="protein sequence ID" value="CAK9098991.1"/>
    <property type="molecule type" value="Genomic_DNA"/>
</dbReference>
<dbReference type="InterPro" id="IPR052994">
    <property type="entry name" value="Tiny_macrocysts_regulators"/>
</dbReference>
<feature type="transmembrane region" description="Helical" evidence="2">
    <location>
        <begin position="286"/>
        <end position="307"/>
    </location>
</feature>
<dbReference type="PANTHER" id="PTHR31600:SF2">
    <property type="entry name" value="GAMETE ENRICHED GENE 10 PROTEIN-RELATED"/>
    <property type="match status" value="1"/>
</dbReference>
<dbReference type="Pfam" id="PF25474">
    <property type="entry name" value="TPR_TmcB"/>
    <property type="match status" value="1"/>
</dbReference>
<feature type="domain" description="PAS" evidence="3">
    <location>
        <begin position="570"/>
        <end position="618"/>
    </location>
</feature>
<feature type="transmembrane region" description="Helical" evidence="2">
    <location>
        <begin position="313"/>
        <end position="331"/>
    </location>
</feature>
<accession>A0ABP0RIB5</accession>
<dbReference type="Proteomes" id="UP001642464">
    <property type="component" value="Unassembled WGS sequence"/>
</dbReference>
<feature type="region of interest" description="Disordered" evidence="1">
    <location>
        <begin position="776"/>
        <end position="891"/>
    </location>
</feature>
<keyword evidence="5" id="KW-1185">Reference proteome</keyword>
<feature type="region of interest" description="Disordered" evidence="1">
    <location>
        <begin position="1240"/>
        <end position="1265"/>
    </location>
</feature>
<proteinExistence type="predicted"/>
<feature type="compositionally biased region" description="Polar residues" evidence="1">
    <location>
        <begin position="876"/>
        <end position="887"/>
    </location>
</feature>
<feature type="compositionally biased region" description="Basic and acidic residues" evidence="1">
    <location>
        <begin position="801"/>
        <end position="812"/>
    </location>
</feature>
<feature type="compositionally biased region" description="Polar residues" evidence="1">
    <location>
        <begin position="1240"/>
        <end position="1255"/>
    </location>
</feature>
<keyword evidence="2" id="KW-0472">Membrane</keyword>
<sequence length="1603" mass="177843">MLELSSSDAGGKTLSGFFEAAKNVGFGAFFVLHRQRRTERRLFQIGIVVAALQLAHLALSEQLGLPWSDQAISISQSFLVYLQFGMMPLHNEIVFLVLAGSAVLFVALNAAGFGLICYDVVRKKSEHTWVVPVTHVMLRLSQTILQQPIAALLSRMLVYDVGSQKLIRHGSSAHLALQSIAVLTGIVHLGLSVLSGLLLFQYTPYKNFRFDRGILAAPHGRVEGVTVAMRSLATMITCVLTSSSVPGVASASNKKVVCFVLVFTTGVILASHVHFQPFYSRTFNKLSVVCYSCAFWVSVCGVLAYFLDDPTDLSAFLLMVFALPFFSYSMLNIMTHGLNRLASIRDELSIQSPLLQELRLRKLFFSSSEPFAFSGEAERCYRKAVQNHPDSAFLALYVALLSTTGASKVIYSLNLIRQARQNTLWLDMDFFLFYHNKINEERQNHLSGAISFMALDAHLTKARSTILQTLKHIAQFWRKISSGSCTLNELLSHGSEIHAEATQCRFHLTKLLKLEQSNRETLCLYSIFLNYVMNDKEKAMRVVENLNNAAASNSEGFAVCMISGNASTLGHVLDVSQAMCSLLGYTKNEMMGRNISMICPAPFDALHDLFLKQFLGTDADFSTQTRRIYALHSQGYLIPVDFILTPSTNAHSDLILIGKITPVKLPESEHIVLVDAKTSIVTAMTQGAAQLLGFDDHDLFAMMVNICDIAPNFFNVDGALKYEREDDVQANHMLFRLRARLLDYSSKAGGPVSFECKVIVATFKLIDQGGFLSQIQNINDGDDPSSDAGVAAPTDDLQSDESNRSKQSERRCSSSSDGSFRMGHCVTGSPTEGSMQSSFRMKRMTSVASNGKKSFVGKTSTSRLRASGAKSPFPTGASQADRSSVGSSMFGDPRDLEISRIQRKITGDLNIKDPSIVRFTRFSRNWVVVVGLITIAESIGIMILYNDLAKSTRMAQLLHNVGHSIAKISIAVQYSASPDLRALLEAGNFSQSFPAISDPTVVVSDAANALKQLHEELGVAIVDDHHGTVHGSIVAAFEEPSLTVTGSGEDGFGQASFYVSVLDIVNHAESFLDLEATLPQDACPEACQYLLNNAMFDPINQASNLADMFHEKSLEDIRKVNIFHNCMLATVGILFLFSMRNGFVPLFRSFGKRKNNVGDAFLAIPYGICIRMQKRCESRYTNLQQNQNTEEIIRAEQEAPLEDDEDEDNDEDDEEEDEEKNAKQDKFVRNLELKMATLNEQATKGSQRMDSKSQASFNSKKNNTKKSLKIAPELTRKKTFATLVGRSSKKRQVAHVKAESKLESCTRNLRRSFQVGLSFLVVPVFFVVSKFLDQGNNSLLVHESTAVHVTGERFVLRDKLQFWTVMVSEETQLLDGQHFDFLEFGRIRANVSFFDNAGDALERLARIDAEVKYGNQSQGLLPFVGTTGELFDLSFSNACDNTCEQFGHAQAVPLAQVDELRRGVIFALHHHMYRARLVLNDAQAVRQDAGETNWTVALESLESLSNDYAHLESNMLLSSQLGRTMELQLQSLDVTIAKVRSLKMQSSVIFILLLWVSYLCSLTVVHRMEKELKKAQTLLLILPTEVFRKVPGMVELLSKNSRS</sequence>
<gene>
    <name evidence="4" type="ORF">SCF082_LOCUS46388</name>
</gene>
<feature type="transmembrane region" description="Helical" evidence="2">
    <location>
        <begin position="926"/>
        <end position="945"/>
    </location>
</feature>
<feature type="transmembrane region" description="Helical" evidence="2">
    <location>
        <begin position="256"/>
        <end position="274"/>
    </location>
</feature>
<comment type="caution">
    <text evidence="4">The sequence shown here is derived from an EMBL/GenBank/DDBJ whole genome shotgun (WGS) entry which is preliminary data.</text>
</comment>
<feature type="compositionally biased region" description="Polar residues" evidence="1">
    <location>
        <begin position="828"/>
        <end position="839"/>
    </location>
</feature>
<dbReference type="PANTHER" id="PTHR31600">
    <property type="entry name" value="TINY MACROCYSTS PROTEIN B-RELATED"/>
    <property type="match status" value="1"/>
</dbReference>
<feature type="transmembrane region" description="Helical" evidence="2">
    <location>
        <begin position="1547"/>
        <end position="1565"/>
    </location>
</feature>
<feature type="transmembrane region" description="Helical" evidence="2">
    <location>
        <begin position="175"/>
        <end position="200"/>
    </location>
</feature>